<proteinExistence type="predicted"/>
<reference evidence="1 2" key="1">
    <citation type="journal article" date="2021" name="BMC Genomics">
        <title>Datura genome reveals duplications of psychoactive alkaloid biosynthetic genes and high mutation rate following tissue culture.</title>
        <authorList>
            <person name="Rajewski A."/>
            <person name="Carter-House D."/>
            <person name="Stajich J."/>
            <person name="Litt A."/>
        </authorList>
    </citation>
    <scope>NUCLEOTIDE SEQUENCE [LARGE SCALE GENOMIC DNA]</scope>
    <source>
        <strain evidence="1">AR-01</strain>
    </source>
</reference>
<name>A0ABS8WXD0_DATST</name>
<sequence length="51" mass="5552">MGTTTIGYSRSGQLQGHCLNPASYRHFADRDRLADESPMETSLPSVLLTIG</sequence>
<organism evidence="1 2">
    <name type="scientific">Datura stramonium</name>
    <name type="common">Jimsonweed</name>
    <name type="synonym">Common thornapple</name>
    <dbReference type="NCBI Taxonomy" id="4076"/>
    <lineage>
        <taxon>Eukaryota</taxon>
        <taxon>Viridiplantae</taxon>
        <taxon>Streptophyta</taxon>
        <taxon>Embryophyta</taxon>
        <taxon>Tracheophyta</taxon>
        <taxon>Spermatophyta</taxon>
        <taxon>Magnoliopsida</taxon>
        <taxon>eudicotyledons</taxon>
        <taxon>Gunneridae</taxon>
        <taxon>Pentapetalae</taxon>
        <taxon>asterids</taxon>
        <taxon>lamiids</taxon>
        <taxon>Solanales</taxon>
        <taxon>Solanaceae</taxon>
        <taxon>Solanoideae</taxon>
        <taxon>Datureae</taxon>
        <taxon>Datura</taxon>
    </lineage>
</organism>
<dbReference type="Proteomes" id="UP000823775">
    <property type="component" value="Unassembled WGS sequence"/>
</dbReference>
<accession>A0ABS8WXD0</accession>
<keyword evidence="2" id="KW-1185">Reference proteome</keyword>
<evidence type="ECO:0000313" key="2">
    <source>
        <dbReference type="Proteomes" id="UP000823775"/>
    </source>
</evidence>
<feature type="non-terminal residue" evidence="1">
    <location>
        <position position="51"/>
    </location>
</feature>
<dbReference type="EMBL" id="JACEIK010011952">
    <property type="protein sequence ID" value="MCE3215977.1"/>
    <property type="molecule type" value="Genomic_DNA"/>
</dbReference>
<protein>
    <submittedName>
        <fullName evidence="1">Uncharacterized protein</fullName>
    </submittedName>
</protein>
<comment type="caution">
    <text evidence="1">The sequence shown here is derived from an EMBL/GenBank/DDBJ whole genome shotgun (WGS) entry which is preliminary data.</text>
</comment>
<evidence type="ECO:0000313" key="1">
    <source>
        <dbReference type="EMBL" id="MCE3215977.1"/>
    </source>
</evidence>
<gene>
    <name evidence="1" type="ORF">HAX54_004269</name>
</gene>